<comment type="caution">
    <text evidence="1">The sequence shown here is derived from an EMBL/GenBank/DDBJ whole genome shotgun (WGS) entry which is preliminary data.</text>
</comment>
<reference evidence="1 2" key="1">
    <citation type="submission" date="2020-09" db="EMBL/GenBank/DDBJ databases">
        <title>Draft Genome Sequences of Oil-Oxidizing Bacteria Halomonas titanicae, Marinobacter lutaoensis, and Virgibacillus halodenitrificans Isolated from Highly Saline Environments.</title>
        <authorList>
            <person name="Grouzdev D.S."/>
            <person name="Sokolova D.S."/>
            <person name="Semenova E.M."/>
            <person name="Borzenkov I.A."/>
            <person name="Bidzhieva S.K."/>
            <person name="Poltaraus A.B."/>
            <person name="Nazina T.N."/>
        </authorList>
    </citation>
    <scope>NUCLEOTIDE SEQUENCE [LARGE SCALE GENOMIC DNA]</scope>
    <source>
        <strain evidence="1 2">VKM B-3472D</strain>
    </source>
</reference>
<dbReference type="EMBL" id="JACWEZ010000003">
    <property type="protein sequence ID" value="MBD1222371.1"/>
    <property type="molecule type" value="Genomic_DNA"/>
</dbReference>
<dbReference type="Proteomes" id="UP000621631">
    <property type="component" value="Unassembled WGS sequence"/>
</dbReference>
<gene>
    <name evidence="1" type="ORF">IC602_07110</name>
</gene>
<accession>A0ABR7VKX7</accession>
<sequence length="171" mass="19769">MSDNQFYDYLLKLNEYDRKIKYSNSIGLTVSELNERWKGYANEFNFQFKELQVDFNEKDSFQIKLDKNIIFLGNTIDDEEKFIKFITMIGSGDGTIQSGMNIISSIGILIASLNPNEDIGFRKGILERLGLLGKEIDIKNETVANDLSYVLKRSKELGVWFTVSRNQKDER</sequence>
<name>A0ABR7VKX7_VIRHA</name>
<proteinExistence type="predicted"/>
<evidence type="ECO:0000313" key="1">
    <source>
        <dbReference type="EMBL" id="MBD1222371.1"/>
    </source>
</evidence>
<dbReference type="RefSeq" id="WP_160803946.1">
    <property type="nucleotide sequence ID" value="NZ_JACWEZ010000003.1"/>
</dbReference>
<organism evidence="1 2">
    <name type="scientific">Virgibacillus halodenitrificans</name>
    <name type="common">Bacillus halodenitrificans</name>
    <dbReference type="NCBI Taxonomy" id="1482"/>
    <lineage>
        <taxon>Bacteria</taxon>
        <taxon>Bacillati</taxon>
        <taxon>Bacillota</taxon>
        <taxon>Bacilli</taxon>
        <taxon>Bacillales</taxon>
        <taxon>Bacillaceae</taxon>
        <taxon>Virgibacillus</taxon>
    </lineage>
</organism>
<keyword evidence="2" id="KW-1185">Reference proteome</keyword>
<protein>
    <submittedName>
        <fullName evidence="1">Uncharacterized protein</fullName>
    </submittedName>
</protein>
<evidence type="ECO:0000313" key="2">
    <source>
        <dbReference type="Proteomes" id="UP000621631"/>
    </source>
</evidence>